<dbReference type="EMBL" id="JARJCW010000110">
    <property type="protein sequence ID" value="KAJ7193219.1"/>
    <property type="molecule type" value="Genomic_DNA"/>
</dbReference>
<evidence type="ECO:0000313" key="2">
    <source>
        <dbReference type="Proteomes" id="UP001219525"/>
    </source>
</evidence>
<dbReference type="Proteomes" id="UP001219525">
    <property type="component" value="Unassembled WGS sequence"/>
</dbReference>
<sequence>MLYDAAEFGDERDLISKMPGHHSFPWFQRRSALCDAQQRLTVTMRLASRESGALRHSFTGATSIALVAYGAQTRPPFRACHTPHPFLDPCSLARTRSASTPGAGNPKTQARTVTAAARIRSMRYACLGL</sequence>
<keyword evidence="2" id="KW-1185">Reference proteome</keyword>
<evidence type="ECO:0000313" key="1">
    <source>
        <dbReference type="EMBL" id="KAJ7193219.1"/>
    </source>
</evidence>
<dbReference type="AlphaFoldDB" id="A0AAD6URG7"/>
<organism evidence="1 2">
    <name type="scientific">Mycena pura</name>
    <dbReference type="NCBI Taxonomy" id="153505"/>
    <lineage>
        <taxon>Eukaryota</taxon>
        <taxon>Fungi</taxon>
        <taxon>Dikarya</taxon>
        <taxon>Basidiomycota</taxon>
        <taxon>Agaricomycotina</taxon>
        <taxon>Agaricomycetes</taxon>
        <taxon>Agaricomycetidae</taxon>
        <taxon>Agaricales</taxon>
        <taxon>Marasmiineae</taxon>
        <taxon>Mycenaceae</taxon>
        <taxon>Mycena</taxon>
    </lineage>
</organism>
<name>A0AAD6URG7_9AGAR</name>
<reference evidence="1" key="1">
    <citation type="submission" date="2023-03" db="EMBL/GenBank/DDBJ databases">
        <title>Massive genome expansion in bonnet fungi (Mycena s.s.) driven by repeated elements and novel gene families across ecological guilds.</title>
        <authorList>
            <consortium name="Lawrence Berkeley National Laboratory"/>
            <person name="Harder C.B."/>
            <person name="Miyauchi S."/>
            <person name="Viragh M."/>
            <person name="Kuo A."/>
            <person name="Thoen E."/>
            <person name="Andreopoulos B."/>
            <person name="Lu D."/>
            <person name="Skrede I."/>
            <person name="Drula E."/>
            <person name="Henrissat B."/>
            <person name="Morin E."/>
            <person name="Kohler A."/>
            <person name="Barry K."/>
            <person name="LaButti K."/>
            <person name="Morin E."/>
            <person name="Salamov A."/>
            <person name="Lipzen A."/>
            <person name="Mereny Z."/>
            <person name="Hegedus B."/>
            <person name="Baldrian P."/>
            <person name="Stursova M."/>
            <person name="Weitz H."/>
            <person name="Taylor A."/>
            <person name="Grigoriev I.V."/>
            <person name="Nagy L.G."/>
            <person name="Martin F."/>
            <person name="Kauserud H."/>
        </authorList>
    </citation>
    <scope>NUCLEOTIDE SEQUENCE</scope>
    <source>
        <strain evidence="1">9144</strain>
    </source>
</reference>
<protein>
    <submittedName>
        <fullName evidence="1">Uncharacterized protein</fullName>
    </submittedName>
</protein>
<comment type="caution">
    <text evidence="1">The sequence shown here is derived from an EMBL/GenBank/DDBJ whole genome shotgun (WGS) entry which is preliminary data.</text>
</comment>
<gene>
    <name evidence="1" type="ORF">GGX14DRAFT_577402</name>
</gene>
<accession>A0AAD6URG7</accession>
<proteinExistence type="predicted"/>